<comment type="caution">
    <text evidence="2">The sequence shown here is derived from an EMBL/GenBank/DDBJ whole genome shotgun (WGS) entry which is preliminary data.</text>
</comment>
<feature type="transmembrane region" description="Helical" evidence="1">
    <location>
        <begin position="260"/>
        <end position="279"/>
    </location>
</feature>
<evidence type="ECO:0000256" key="1">
    <source>
        <dbReference type="SAM" id="Phobius"/>
    </source>
</evidence>
<reference evidence="2" key="1">
    <citation type="submission" date="2021-09" db="EMBL/GenBank/DDBJ databases">
        <authorList>
            <consortium name="AG Swart"/>
            <person name="Singh M."/>
            <person name="Singh A."/>
            <person name="Seah K."/>
            <person name="Emmerich C."/>
        </authorList>
    </citation>
    <scope>NUCLEOTIDE SEQUENCE</scope>
    <source>
        <strain evidence="2">ATCC30299</strain>
    </source>
</reference>
<dbReference type="Gene3D" id="1.20.1250.20">
    <property type="entry name" value="MFS general substrate transporter like domains"/>
    <property type="match status" value="2"/>
</dbReference>
<protein>
    <recommendedName>
        <fullName evidence="4">MFS transporter</fullName>
    </recommendedName>
</protein>
<proteinExistence type="predicted"/>
<accession>A0AAU9KG45</accession>
<feature type="transmembrane region" description="Helical" evidence="1">
    <location>
        <begin position="388"/>
        <end position="405"/>
    </location>
</feature>
<keyword evidence="3" id="KW-1185">Reference proteome</keyword>
<dbReference type="SUPFAM" id="SSF103473">
    <property type="entry name" value="MFS general substrate transporter"/>
    <property type="match status" value="1"/>
</dbReference>
<sequence length="439" mass="48872">MENTAGNYLTKIGWGNYQRKALLCALESEALIIGILMLLPTIDINFKALLNTEKSISACIMSLSAILTSSYFVRNLQKISHIDIYKNFGYLLLFGLIILLFASSILEIYISMIVIGIGLGGDFTFNFHILCDSSPIIGRSHYKWISVGIDFINIFIYSGVFVLAYYKIDIFPYWKVIVFFLIIIHCIFMYLRSSLVDGPLLLYRQGKNEELKNALKTIAVENEIKDFNVDLNEFENHSAPIQCSLGDFFMPPLSSATFKLSIVTVLTFSSFIGFGLFIPELILAPSHSQKIGILAVMRFYSLMGKFLSSMGIGSEFNRKVSFLISSFAVGACVLNFSNSTEFYHYIRYSVIYGASSSISTVALYSLIQDNYLPEYWGLAFMLKNCMESIGSIFGTILFGTVFSSVGSASALIWIGSASILAGLIGLSFEIKSSNENKSN</sequence>
<feature type="transmembrane region" description="Helical" evidence="1">
    <location>
        <begin position="291"/>
        <end position="308"/>
    </location>
</feature>
<dbReference type="InterPro" id="IPR036259">
    <property type="entry name" value="MFS_trans_sf"/>
</dbReference>
<feature type="transmembrane region" description="Helical" evidence="1">
    <location>
        <begin position="21"/>
        <end position="42"/>
    </location>
</feature>
<dbReference type="EMBL" id="CAJZBQ010000062">
    <property type="protein sequence ID" value="CAG9335749.1"/>
    <property type="molecule type" value="Genomic_DNA"/>
</dbReference>
<evidence type="ECO:0000313" key="2">
    <source>
        <dbReference type="EMBL" id="CAG9335749.1"/>
    </source>
</evidence>
<feature type="transmembrane region" description="Helical" evidence="1">
    <location>
        <begin position="411"/>
        <end position="430"/>
    </location>
</feature>
<feature type="transmembrane region" description="Helical" evidence="1">
    <location>
        <begin position="54"/>
        <end position="72"/>
    </location>
</feature>
<name>A0AAU9KG45_9CILI</name>
<dbReference type="AlphaFoldDB" id="A0AAU9KG45"/>
<keyword evidence="1" id="KW-0812">Transmembrane</keyword>
<organism evidence="2 3">
    <name type="scientific">Blepharisma stoltei</name>
    <dbReference type="NCBI Taxonomy" id="1481888"/>
    <lineage>
        <taxon>Eukaryota</taxon>
        <taxon>Sar</taxon>
        <taxon>Alveolata</taxon>
        <taxon>Ciliophora</taxon>
        <taxon>Postciliodesmatophora</taxon>
        <taxon>Heterotrichea</taxon>
        <taxon>Heterotrichida</taxon>
        <taxon>Blepharismidae</taxon>
        <taxon>Blepharisma</taxon>
    </lineage>
</organism>
<evidence type="ECO:0000313" key="3">
    <source>
        <dbReference type="Proteomes" id="UP001162131"/>
    </source>
</evidence>
<gene>
    <name evidence="2" type="ORF">BSTOLATCC_MIC64212</name>
</gene>
<feature type="transmembrane region" description="Helical" evidence="1">
    <location>
        <begin position="142"/>
        <end position="166"/>
    </location>
</feature>
<keyword evidence="1" id="KW-0472">Membrane</keyword>
<keyword evidence="1" id="KW-1133">Transmembrane helix</keyword>
<feature type="transmembrane region" description="Helical" evidence="1">
    <location>
        <begin position="349"/>
        <end position="367"/>
    </location>
</feature>
<dbReference type="Proteomes" id="UP001162131">
    <property type="component" value="Unassembled WGS sequence"/>
</dbReference>
<feature type="transmembrane region" description="Helical" evidence="1">
    <location>
        <begin position="172"/>
        <end position="191"/>
    </location>
</feature>
<evidence type="ECO:0008006" key="4">
    <source>
        <dbReference type="Google" id="ProtNLM"/>
    </source>
</evidence>